<comment type="caution">
    <text evidence="1">The sequence shown here is derived from an EMBL/GenBank/DDBJ whole genome shotgun (WGS) entry which is preliminary data.</text>
</comment>
<dbReference type="InterPro" id="IPR043519">
    <property type="entry name" value="NT_sf"/>
</dbReference>
<dbReference type="AlphaFoldDB" id="A0A937XD84"/>
<name>A0A937XD84_UNCW3</name>
<dbReference type="EMBL" id="VGIR01000035">
    <property type="protein sequence ID" value="MBM3331565.1"/>
    <property type="molecule type" value="Genomic_DNA"/>
</dbReference>
<evidence type="ECO:0008006" key="3">
    <source>
        <dbReference type="Google" id="ProtNLM"/>
    </source>
</evidence>
<organism evidence="1 2">
    <name type="scientific">candidate division WOR-3 bacterium</name>
    <dbReference type="NCBI Taxonomy" id="2052148"/>
    <lineage>
        <taxon>Bacteria</taxon>
        <taxon>Bacteria division WOR-3</taxon>
    </lineage>
</organism>
<dbReference type="Proteomes" id="UP000779900">
    <property type="component" value="Unassembled WGS sequence"/>
</dbReference>
<dbReference type="SUPFAM" id="SSF81301">
    <property type="entry name" value="Nucleotidyltransferase"/>
    <property type="match status" value="1"/>
</dbReference>
<gene>
    <name evidence="1" type="ORF">FJY68_06895</name>
</gene>
<dbReference type="Gene3D" id="3.30.460.40">
    <property type="match status" value="1"/>
</dbReference>
<sequence length="147" mass="15951">MDVQPDFRDLLELFNAHKVEYVVVGAYALAFHGAPRFTGDLDVLVRSGVRNGRRIVAALAEFGFASVGVTADDFKEAGKVVQLGVAPVRIDLVTSLTGVSWKEAAAGSRSGRYGDLRVRYLGKREFIRNKRAIGRTKDLADIEALGG</sequence>
<evidence type="ECO:0000313" key="2">
    <source>
        <dbReference type="Proteomes" id="UP000779900"/>
    </source>
</evidence>
<accession>A0A937XD84</accession>
<proteinExistence type="predicted"/>
<evidence type="ECO:0000313" key="1">
    <source>
        <dbReference type="EMBL" id="MBM3331565.1"/>
    </source>
</evidence>
<protein>
    <recommendedName>
        <fullName evidence="3">Nucleotidyltransferase family protein</fullName>
    </recommendedName>
</protein>
<reference evidence="1" key="1">
    <citation type="submission" date="2019-03" db="EMBL/GenBank/DDBJ databases">
        <title>Lake Tanganyika Metagenome-Assembled Genomes (MAGs).</title>
        <authorList>
            <person name="Tran P."/>
        </authorList>
    </citation>
    <scope>NUCLEOTIDE SEQUENCE</scope>
    <source>
        <strain evidence="1">K_DeepCast_150m_m2_040</strain>
    </source>
</reference>